<reference evidence="2" key="1">
    <citation type="submission" date="2016-07" db="EMBL/GenBank/DDBJ databases">
        <authorList>
            <person name="Bretaudeau A."/>
        </authorList>
    </citation>
    <scope>NUCLEOTIDE SEQUENCE</scope>
    <source>
        <strain evidence="2">Rice</strain>
        <tissue evidence="2">Whole body</tissue>
    </source>
</reference>
<dbReference type="PANTHER" id="PTHR47272:SF1">
    <property type="entry name" value="PIGGYBAC TRANSPOSABLE ELEMENT-DERIVED PROTEIN 3-LIKE"/>
    <property type="match status" value="1"/>
</dbReference>
<dbReference type="AlphaFoldDB" id="A0A2H1WTL9"/>
<organism evidence="2">
    <name type="scientific">Spodoptera frugiperda</name>
    <name type="common">Fall armyworm</name>
    <dbReference type="NCBI Taxonomy" id="7108"/>
    <lineage>
        <taxon>Eukaryota</taxon>
        <taxon>Metazoa</taxon>
        <taxon>Ecdysozoa</taxon>
        <taxon>Arthropoda</taxon>
        <taxon>Hexapoda</taxon>
        <taxon>Insecta</taxon>
        <taxon>Pterygota</taxon>
        <taxon>Neoptera</taxon>
        <taxon>Endopterygota</taxon>
        <taxon>Lepidoptera</taxon>
        <taxon>Glossata</taxon>
        <taxon>Ditrysia</taxon>
        <taxon>Noctuoidea</taxon>
        <taxon>Noctuidae</taxon>
        <taxon>Amphipyrinae</taxon>
        <taxon>Spodoptera</taxon>
    </lineage>
</organism>
<dbReference type="EMBL" id="ODYU01010930">
    <property type="protein sequence ID" value="SOQ56347.1"/>
    <property type="molecule type" value="Genomic_DNA"/>
</dbReference>
<dbReference type="InterPro" id="IPR029526">
    <property type="entry name" value="PGBD"/>
</dbReference>
<dbReference type="PANTHER" id="PTHR47272">
    <property type="entry name" value="DDE_TNP_1_7 DOMAIN-CONTAINING PROTEIN"/>
    <property type="match status" value="1"/>
</dbReference>
<evidence type="ECO:0000313" key="2">
    <source>
        <dbReference type="EMBL" id="SOQ56347.1"/>
    </source>
</evidence>
<evidence type="ECO:0000259" key="1">
    <source>
        <dbReference type="Pfam" id="PF13843"/>
    </source>
</evidence>
<accession>A0A2H1WTL9</accession>
<gene>
    <name evidence="2" type="ORF">SFRICE_038825</name>
</gene>
<name>A0A2H1WTL9_SPOFR</name>
<protein>
    <submittedName>
        <fullName evidence="2">SFRICE_038825</fullName>
    </submittedName>
</protein>
<proteinExistence type="predicted"/>
<dbReference type="Pfam" id="PF13843">
    <property type="entry name" value="DDE_Tnp_1_7"/>
    <property type="match status" value="1"/>
</dbReference>
<feature type="domain" description="PiggyBac transposable element-derived protein" evidence="1">
    <location>
        <begin position="38"/>
        <end position="220"/>
    </location>
</feature>
<sequence>MEQRLLIDQQMCATKISHYLKQYLPNKPHKWVYVGENNIQESNEPDLGVTENVVVRLAKVVPRNINHIIYFDNYYTSIPFACYLHKQKILCLGTVRTNRLPNNKLPNLKSFMKKSVPRGSFEEHMTTYDGTDISKYNKVVTLLSTYVGVELVQKISRFDKSKKEKIQIDCPQIVKDYNSHMGGVDLLDSYIGRYYISIKNRKWYMRLFHHLLDLAMINSWLVYKKLMSQKPGFSGKLCNLGTFRLEVAEALCLLGKKSEVKRGRPSSALEQEIQAKRKKSVSQVAPVKDVRLDQVARLPVFCDKSNRCKMPKCTGFTQIVCDKCNVSLCYNKRNNCFREYHNK</sequence>